<evidence type="ECO:0000313" key="2">
    <source>
        <dbReference type="EMBL" id="KAG0581555.1"/>
    </source>
</evidence>
<dbReference type="EMBL" id="CM026424">
    <property type="protein sequence ID" value="KAG0581555.1"/>
    <property type="molecule type" value="Genomic_DNA"/>
</dbReference>
<gene>
    <name evidence="2" type="ORF">KC19_4G261000</name>
</gene>
<comment type="caution">
    <text evidence="2">The sequence shown here is derived from an EMBL/GenBank/DDBJ whole genome shotgun (WGS) entry which is preliminary data.</text>
</comment>
<reference evidence="2" key="1">
    <citation type="submission" date="2020-06" db="EMBL/GenBank/DDBJ databases">
        <title>WGS assembly of Ceratodon purpureus strain R40.</title>
        <authorList>
            <person name="Carey S.B."/>
            <person name="Jenkins J."/>
            <person name="Shu S."/>
            <person name="Lovell J.T."/>
            <person name="Sreedasyam A."/>
            <person name="Maumus F."/>
            <person name="Tiley G.P."/>
            <person name="Fernandez-Pozo N."/>
            <person name="Barry K."/>
            <person name="Chen C."/>
            <person name="Wang M."/>
            <person name="Lipzen A."/>
            <person name="Daum C."/>
            <person name="Saski C.A."/>
            <person name="Payton A.C."/>
            <person name="Mcbreen J.C."/>
            <person name="Conrad R.E."/>
            <person name="Kollar L.M."/>
            <person name="Olsson S."/>
            <person name="Huttunen S."/>
            <person name="Landis J.B."/>
            <person name="Wickett N.J."/>
            <person name="Johnson M.G."/>
            <person name="Rensing S.A."/>
            <person name="Grimwood J."/>
            <person name="Schmutz J."/>
            <person name="Mcdaniel S.F."/>
        </authorList>
    </citation>
    <scope>NUCLEOTIDE SEQUENCE</scope>
    <source>
        <strain evidence="2">R40</strain>
    </source>
</reference>
<accession>A0A8T0IEW5</accession>
<evidence type="ECO:0000313" key="3">
    <source>
        <dbReference type="Proteomes" id="UP000822688"/>
    </source>
</evidence>
<evidence type="ECO:0000256" key="1">
    <source>
        <dbReference type="SAM" id="MobiDB-lite"/>
    </source>
</evidence>
<feature type="region of interest" description="Disordered" evidence="1">
    <location>
        <begin position="1"/>
        <end position="27"/>
    </location>
</feature>
<proteinExistence type="predicted"/>
<dbReference type="Proteomes" id="UP000822688">
    <property type="component" value="Chromosome 4"/>
</dbReference>
<keyword evidence="3" id="KW-1185">Reference proteome</keyword>
<name>A0A8T0IEW5_CERPU</name>
<organism evidence="2 3">
    <name type="scientific">Ceratodon purpureus</name>
    <name type="common">Fire moss</name>
    <name type="synonym">Dicranum purpureum</name>
    <dbReference type="NCBI Taxonomy" id="3225"/>
    <lineage>
        <taxon>Eukaryota</taxon>
        <taxon>Viridiplantae</taxon>
        <taxon>Streptophyta</taxon>
        <taxon>Embryophyta</taxon>
        <taxon>Bryophyta</taxon>
        <taxon>Bryophytina</taxon>
        <taxon>Bryopsida</taxon>
        <taxon>Dicranidae</taxon>
        <taxon>Pseudoditrichales</taxon>
        <taxon>Ditrichaceae</taxon>
        <taxon>Ceratodon</taxon>
    </lineage>
</organism>
<sequence length="96" mass="10998">MWAGNHSHCHDGNQLLELGSPGSEIPVRIRSTPRMHSSQIPHRRSPPLLLPHILRCILNVAPAGFQRFLAIHRPRPSCIPHLPHSRCRQRNHMHLL</sequence>
<protein>
    <submittedName>
        <fullName evidence="2">Uncharacterized protein</fullName>
    </submittedName>
</protein>
<dbReference type="AlphaFoldDB" id="A0A8T0IEW5"/>